<organism evidence="1 2">
    <name type="scientific">Ampelomyces quisqualis</name>
    <name type="common">Powdery mildew agent</name>
    <dbReference type="NCBI Taxonomy" id="50730"/>
    <lineage>
        <taxon>Eukaryota</taxon>
        <taxon>Fungi</taxon>
        <taxon>Dikarya</taxon>
        <taxon>Ascomycota</taxon>
        <taxon>Pezizomycotina</taxon>
        <taxon>Dothideomycetes</taxon>
        <taxon>Pleosporomycetidae</taxon>
        <taxon>Pleosporales</taxon>
        <taxon>Pleosporineae</taxon>
        <taxon>Phaeosphaeriaceae</taxon>
        <taxon>Ampelomyces</taxon>
    </lineage>
</organism>
<dbReference type="Proteomes" id="UP000800096">
    <property type="component" value="Unassembled WGS sequence"/>
</dbReference>
<protein>
    <submittedName>
        <fullName evidence="1">Uncharacterized protein</fullName>
    </submittedName>
</protein>
<dbReference type="EMBL" id="ML979135">
    <property type="protein sequence ID" value="KAF1916539.1"/>
    <property type="molecule type" value="Genomic_DNA"/>
</dbReference>
<gene>
    <name evidence="1" type="ORF">BDU57DRAFT_235521</name>
</gene>
<sequence>MLRSVTDRHVDGFCLSKLSELSKTPSLPIIFHSHGALEQMSCRTELLESQTKNCAPSYTSVLIISRPPFLQRRRLHGCTLLGGLIVVMIETCEAGGGVLKFFARYIYQNGHLHQKIGR</sequence>
<reference evidence="1" key="1">
    <citation type="journal article" date="2020" name="Stud. Mycol.">
        <title>101 Dothideomycetes genomes: a test case for predicting lifestyles and emergence of pathogens.</title>
        <authorList>
            <person name="Haridas S."/>
            <person name="Albert R."/>
            <person name="Binder M."/>
            <person name="Bloem J."/>
            <person name="Labutti K."/>
            <person name="Salamov A."/>
            <person name="Andreopoulos B."/>
            <person name="Baker S."/>
            <person name="Barry K."/>
            <person name="Bills G."/>
            <person name="Bluhm B."/>
            <person name="Cannon C."/>
            <person name="Castanera R."/>
            <person name="Culley D."/>
            <person name="Daum C."/>
            <person name="Ezra D."/>
            <person name="Gonzalez J."/>
            <person name="Henrissat B."/>
            <person name="Kuo A."/>
            <person name="Liang C."/>
            <person name="Lipzen A."/>
            <person name="Lutzoni F."/>
            <person name="Magnuson J."/>
            <person name="Mondo S."/>
            <person name="Nolan M."/>
            <person name="Ohm R."/>
            <person name="Pangilinan J."/>
            <person name="Park H.-J."/>
            <person name="Ramirez L."/>
            <person name="Alfaro M."/>
            <person name="Sun H."/>
            <person name="Tritt A."/>
            <person name="Yoshinaga Y."/>
            <person name="Zwiers L.-H."/>
            <person name="Turgeon B."/>
            <person name="Goodwin S."/>
            <person name="Spatafora J."/>
            <person name="Crous P."/>
            <person name="Grigoriev I."/>
        </authorList>
    </citation>
    <scope>NUCLEOTIDE SEQUENCE</scope>
    <source>
        <strain evidence="1">HMLAC05119</strain>
    </source>
</reference>
<name>A0A6A5QM57_AMPQU</name>
<proteinExistence type="predicted"/>
<evidence type="ECO:0000313" key="2">
    <source>
        <dbReference type="Proteomes" id="UP000800096"/>
    </source>
</evidence>
<evidence type="ECO:0000313" key="1">
    <source>
        <dbReference type="EMBL" id="KAF1916539.1"/>
    </source>
</evidence>
<dbReference type="AlphaFoldDB" id="A0A6A5QM57"/>
<accession>A0A6A5QM57</accession>
<keyword evidence="2" id="KW-1185">Reference proteome</keyword>